<reference evidence="7" key="1">
    <citation type="submission" date="2025-08" db="UniProtKB">
        <authorList>
            <consortium name="RefSeq"/>
        </authorList>
    </citation>
    <scope>IDENTIFICATION</scope>
    <source>
        <tissue evidence="7">Gonad</tissue>
    </source>
</reference>
<comment type="subcellular location">
    <subcellularLocation>
        <location evidence="1">Mitochondrion</location>
    </subcellularLocation>
</comment>
<accession>A0A6P5AR58</accession>
<gene>
    <name evidence="7" type="primary">LOC109485381</name>
</gene>
<evidence type="ECO:0000256" key="1">
    <source>
        <dbReference type="ARBA" id="ARBA00004173"/>
    </source>
</evidence>
<dbReference type="InterPro" id="IPR011419">
    <property type="entry name" value="ATP12_ATP_synth-F1-assembly"/>
</dbReference>
<evidence type="ECO:0000313" key="7">
    <source>
        <dbReference type="RefSeq" id="XP_019644501.1"/>
    </source>
</evidence>
<dbReference type="PANTHER" id="PTHR21013:SF10">
    <property type="entry name" value="ATP SYNTHASE MITOCHONDRIAL F1 COMPLEX ASSEMBLY FACTOR 2"/>
    <property type="match status" value="1"/>
</dbReference>
<dbReference type="InterPro" id="IPR023335">
    <property type="entry name" value="ATP12_ortho_dom_sf"/>
</dbReference>
<dbReference type="GO" id="GO:0005739">
    <property type="term" value="C:mitochondrion"/>
    <property type="evidence" value="ECO:0007669"/>
    <property type="project" value="UniProtKB-SubCell"/>
</dbReference>
<dbReference type="Gene3D" id="3.30.2180.10">
    <property type="entry name" value="ATP12-like"/>
    <property type="match status" value="1"/>
</dbReference>
<evidence type="ECO:0000256" key="3">
    <source>
        <dbReference type="ARBA" id="ARBA00022946"/>
    </source>
</evidence>
<dbReference type="Pfam" id="PF07542">
    <property type="entry name" value="ATP12"/>
    <property type="match status" value="1"/>
</dbReference>
<dbReference type="GO" id="GO:0033615">
    <property type="term" value="P:mitochondrial proton-transporting ATP synthase complex assembly"/>
    <property type="evidence" value="ECO:0007669"/>
    <property type="project" value="TreeGrafter"/>
</dbReference>
<dbReference type="Gene3D" id="1.10.3580.10">
    <property type="entry name" value="ATP12 ATPase"/>
    <property type="match status" value="1"/>
</dbReference>
<keyword evidence="3" id="KW-0809">Transit peptide</keyword>
<proteinExistence type="inferred from homology"/>
<protein>
    <submittedName>
        <fullName evidence="7">ATP synthase mitochondrial F1 complex assembly factor 2-like</fullName>
    </submittedName>
</protein>
<organism evidence="6 7">
    <name type="scientific">Branchiostoma belcheri</name>
    <name type="common">Amphioxus</name>
    <dbReference type="NCBI Taxonomy" id="7741"/>
    <lineage>
        <taxon>Eukaryota</taxon>
        <taxon>Metazoa</taxon>
        <taxon>Chordata</taxon>
        <taxon>Cephalochordata</taxon>
        <taxon>Leptocardii</taxon>
        <taxon>Amphioxiformes</taxon>
        <taxon>Branchiostomatidae</taxon>
        <taxon>Branchiostoma</taxon>
    </lineage>
</organism>
<evidence type="ECO:0000256" key="5">
    <source>
        <dbReference type="ARBA" id="ARBA00023186"/>
    </source>
</evidence>
<keyword evidence="5" id="KW-0143">Chaperone</keyword>
<evidence type="ECO:0000256" key="4">
    <source>
        <dbReference type="ARBA" id="ARBA00023128"/>
    </source>
</evidence>
<name>A0A6P5AR58_BRABE</name>
<dbReference type="PANTHER" id="PTHR21013">
    <property type="entry name" value="ATP SYNTHASE MITOCHONDRIAL F1 COMPLEX ASSEMBLY FACTOR 2/ATP12 PROTEIN, MITOCHONDRIAL PRECURSOR"/>
    <property type="match status" value="1"/>
</dbReference>
<dbReference type="GeneID" id="109485381"/>
<keyword evidence="6" id="KW-1185">Reference proteome</keyword>
<sequence>MATGVFSVHAGRFLGRIFSPMQTIERQMAAARKRFYKNVSISQSNGMYEINLDRRKLKTPMSRLFSVPSEPIAIAVATEWEAQHKEIKMSQMHMTQLCNTAIDNPSKKTPQQIVDDILSFLDTDTICYREESPVELAELEEREWEPLLDWVRQRYDIQLQSSTSIHGPTIPKATKSTLKKHLLHYNHWSLVGVTSLVETLKSVVLSLALMDKHLTVEKAVALARLETEFQIVRWGNVEWAHDMELTDLRARAAASALFIHYNSERVSTKEKAPSWST</sequence>
<comment type="similarity">
    <text evidence="2">Belongs to the ATP12 family.</text>
</comment>
<evidence type="ECO:0000313" key="6">
    <source>
        <dbReference type="Proteomes" id="UP000515135"/>
    </source>
</evidence>
<keyword evidence="4" id="KW-0496">Mitochondrion</keyword>
<dbReference type="KEGG" id="bbel:109485381"/>
<dbReference type="AlphaFoldDB" id="A0A6P5AR58"/>
<dbReference type="OrthoDB" id="5673at2759"/>
<dbReference type="Proteomes" id="UP000515135">
    <property type="component" value="Unplaced"/>
</dbReference>
<dbReference type="SUPFAM" id="SSF160909">
    <property type="entry name" value="ATP12-like"/>
    <property type="match status" value="1"/>
</dbReference>
<evidence type="ECO:0000256" key="2">
    <source>
        <dbReference type="ARBA" id="ARBA00008231"/>
    </source>
</evidence>
<dbReference type="RefSeq" id="XP_019644501.1">
    <property type="nucleotide sequence ID" value="XM_019788942.1"/>
</dbReference>
<dbReference type="InterPro" id="IPR042272">
    <property type="entry name" value="ATP12_ATP_synth-F1-assembly_N"/>
</dbReference>